<gene>
    <name evidence="2" type="ORF">EHSB41UT_03132</name>
</gene>
<dbReference type="OrthoDB" id="9825225at2"/>
<dbReference type="Proteomes" id="UP000196573">
    <property type="component" value="Unassembled WGS sequence"/>
</dbReference>
<accession>A0A1X7APL8</accession>
<sequence>MDLTTSFSSLVSSASGSLTAAGKQVGYTLPEDSVGSFCSAQGSFRPDDSFHSFTSDTSITDREASLATPDTSLRQSESDQEDNFRTPESSLIEGSLVEGSFTVVPKPARIPAAELIDSALATQQAIRDDLNGQAPEALLFTLPGHTILEEQYRRDPQGTRDLVAARVDALGEDIDRTFSNWWGNKRQAQTDHGHLRAALETLDEALEIGNVSPTEAFRDLLAAIRHYEATYKKESWIEKATLAFLGAANVLAGKFGEQLKTLLPAAQLEAGDAALLDPTQVPKYKDGYVFSQAHNLQQFNRKILVDHNQQVLLSKQQEMVAGFTDQDITDRTSLENKEQLVVELTRSQPAQVQQMLQDIYTYMACQHDPKIREQAAAKQAQLAAAVQNSTQNPVQLAALLNEQTVLRDTMAQRVQQLYLQNSHAKLQERMQSVLKTYEELPKAAIDELREQTRLCQVLAQNLGQWSLSESMDEYHTEFDKMAAIPLHKVLVTGQVNGEQVWHLDNTPSLAEVAKAMNPDSGHPLTPALAALQAYMAQPQGTNTQEYRAHLQLLDKQLTAQQNYLLEQAKQACGNDEAFNAILDQIAMIEQNRPLPCMLAENLTLLERGKRAGYAMLMDNEQPLGRRISTLRLEHELAKNNYNFNDEVYAMVSEIPGLAKELYGEVSQKFVDCYAGKLSSAELIGYLVKLLGSDAASGVAKMINDTLNGAAAIAEVSPETLRALQGNTEQAWANLRSAVSGTSPVFAVYNEFHARVSGETKVQYFIEALNRHGDRPTLDKLTPEQMAKVKRLVALNQLMSSGKYIPVVVDGVIRTAAGGTSPFNLVWNVGQTGLRLLATHMIDQKVNAMDGRDLKVANTALDLLYGGPAYAAFNQQVMERTSRVMADVACGKSLVRTALNASIFYPFQVLAEGLVNSYKDWRAGKPGALGKLVWNVVRMAPIVGIPAASCLSLLTVPLLGPAFIIIAATTIPGAIYLGWRWASYLAHHTGLVDIGILAMERAREWAADPAINLDQYIDEAFAESGYRNHIHAVAQNRAYAELGEQEWDSFVADHPDLAANIMQEVELNLAKDQSYLQDVTRLQNMAATLRALETIDPGKVTLDELKQLLPAEDAAYLPKTAEGRDLEFWIRTAQDTLRAELAIHLGTTTIPVDDQAVADQLARFYTNRQKGLYIANEGKAGKALARLTVKQEDEMLADTHTRMKERLDGELVKAMQKLMTNRAQASQNRVNGQMRKDQFEHDLSQDGGLKDAMKQELTAIMTSEMAMATKQNRKRLQHQFRAHGLNMDKGTIDKLMGAAAAAAA</sequence>
<name>A0A1X7APL8_9GAMM</name>
<organism evidence="2 3">
    <name type="scientific">Parendozoicomonas haliclonae</name>
    <dbReference type="NCBI Taxonomy" id="1960125"/>
    <lineage>
        <taxon>Bacteria</taxon>
        <taxon>Pseudomonadati</taxon>
        <taxon>Pseudomonadota</taxon>
        <taxon>Gammaproteobacteria</taxon>
        <taxon>Oceanospirillales</taxon>
        <taxon>Endozoicomonadaceae</taxon>
        <taxon>Parendozoicomonas</taxon>
    </lineage>
</organism>
<evidence type="ECO:0000313" key="2">
    <source>
        <dbReference type="EMBL" id="SMA49245.1"/>
    </source>
</evidence>
<evidence type="ECO:0000256" key="1">
    <source>
        <dbReference type="SAM" id="MobiDB-lite"/>
    </source>
</evidence>
<feature type="region of interest" description="Disordered" evidence="1">
    <location>
        <begin position="52"/>
        <end position="90"/>
    </location>
</feature>
<protein>
    <submittedName>
        <fullName evidence="2">Uncharacterized protein</fullName>
    </submittedName>
</protein>
<dbReference type="EMBL" id="FWPT01000007">
    <property type="protein sequence ID" value="SMA49245.1"/>
    <property type="molecule type" value="Genomic_DNA"/>
</dbReference>
<dbReference type="RefSeq" id="WP_133060536.1">
    <property type="nucleotide sequence ID" value="NZ_CBCSCN010000007.1"/>
</dbReference>
<proteinExistence type="predicted"/>
<keyword evidence="3" id="KW-1185">Reference proteome</keyword>
<evidence type="ECO:0000313" key="3">
    <source>
        <dbReference type="Proteomes" id="UP000196573"/>
    </source>
</evidence>
<reference evidence="2 3" key="1">
    <citation type="submission" date="2017-03" db="EMBL/GenBank/DDBJ databases">
        <authorList>
            <person name="Afonso C.L."/>
            <person name="Miller P.J."/>
            <person name="Scott M.A."/>
            <person name="Spackman E."/>
            <person name="Goraichik I."/>
            <person name="Dimitrov K.M."/>
            <person name="Suarez D.L."/>
            <person name="Swayne D.E."/>
        </authorList>
    </citation>
    <scope>NUCLEOTIDE SEQUENCE [LARGE SCALE GENOMIC DNA]</scope>
    <source>
        <strain evidence="2">SB41UT1</strain>
    </source>
</reference>